<keyword evidence="3" id="KW-1185">Reference proteome</keyword>
<feature type="domain" description="Carboxymuconolactone decarboxylase-like" evidence="1">
    <location>
        <begin position="42"/>
        <end position="108"/>
    </location>
</feature>
<dbReference type="InterPro" id="IPR003779">
    <property type="entry name" value="CMD-like"/>
</dbReference>
<name>A0A7I7JWG5_9MYCO</name>
<dbReference type="RefSeq" id="WP_098003314.1">
    <property type="nucleotide sequence ID" value="NZ_AP022563.1"/>
</dbReference>
<dbReference type="KEGG" id="mdu:MDUV_04940"/>
<dbReference type="Proteomes" id="UP000467006">
    <property type="component" value="Chromosome"/>
</dbReference>
<gene>
    <name evidence="2" type="ORF">MDUV_04940</name>
</gene>
<evidence type="ECO:0000313" key="2">
    <source>
        <dbReference type="EMBL" id="BBX15634.1"/>
    </source>
</evidence>
<dbReference type="PANTHER" id="PTHR34846">
    <property type="entry name" value="4-CARBOXYMUCONOLACTONE DECARBOXYLASE FAMILY PROTEIN (AFU_ORTHOLOGUE AFUA_6G11590)"/>
    <property type="match status" value="1"/>
</dbReference>
<evidence type="ECO:0000313" key="3">
    <source>
        <dbReference type="Proteomes" id="UP000467006"/>
    </source>
</evidence>
<proteinExistence type="predicted"/>
<dbReference type="OrthoDB" id="4704294at2"/>
<dbReference type="Gene3D" id="1.20.1290.10">
    <property type="entry name" value="AhpD-like"/>
    <property type="match status" value="1"/>
</dbReference>
<dbReference type="AlphaFoldDB" id="A0A7I7JWG5"/>
<protein>
    <submittedName>
        <fullName evidence="2">Carboxymuconolactone decarboxylase</fullName>
    </submittedName>
</protein>
<dbReference type="GO" id="GO:0051920">
    <property type="term" value="F:peroxiredoxin activity"/>
    <property type="evidence" value="ECO:0007669"/>
    <property type="project" value="InterPro"/>
</dbReference>
<dbReference type="PANTHER" id="PTHR34846:SF5">
    <property type="entry name" value="CARBOXYMUCONOLACTONE DECARBOXYLASE-LIKE DOMAIN-CONTAINING PROTEIN"/>
    <property type="match status" value="1"/>
</dbReference>
<dbReference type="EMBL" id="AP022563">
    <property type="protein sequence ID" value="BBX15634.1"/>
    <property type="molecule type" value="Genomic_DNA"/>
</dbReference>
<dbReference type="Pfam" id="PF02627">
    <property type="entry name" value="CMD"/>
    <property type="match status" value="1"/>
</dbReference>
<dbReference type="InterPro" id="IPR029032">
    <property type="entry name" value="AhpD-like"/>
</dbReference>
<organism evidence="2 3">
    <name type="scientific">Mycolicibacterium duvalii</name>
    <dbReference type="NCBI Taxonomy" id="39688"/>
    <lineage>
        <taxon>Bacteria</taxon>
        <taxon>Bacillati</taxon>
        <taxon>Actinomycetota</taxon>
        <taxon>Actinomycetes</taxon>
        <taxon>Mycobacteriales</taxon>
        <taxon>Mycobacteriaceae</taxon>
        <taxon>Mycolicibacterium</taxon>
    </lineage>
</organism>
<sequence>MTPLPEEQWDDAMRDALSPLLSEDRRNSRDAGNVLATLLRHPDLTRGYLHFNAHLLLNSTLSPRIREVALLRAVHLRGCDYLWDHHIAIAERAGVTAADLDRIRAGDSSDAVDRLVVATVDEIDRSHTLADDTWMRLREFFDERQILDLLFTVGCYQSLAVAVNVLAIAPEHP</sequence>
<accession>A0A7I7JWG5</accession>
<reference evidence="2 3" key="1">
    <citation type="journal article" date="2019" name="Emerg. Microbes Infect.">
        <title>Comprehensive subspecies identification of 175 nontuberculous mycobacteria species based on 7547 genomic profiles.</title>
        <authorList>
            <person name="Matsumoto Y."/>
            <person name="Kinjo T."/>
            <person name="Motooka D."/>
            <person name="Nabeya D."/>
            <person name="Jung N."/>
            <person name="Uechi K."/>
            <person name="Horii T."/>
            <person name="Iida T."/>
            <person name="Fujita J."/>
            <person name="Nakamura S."/>
        </authorList>
    </citation>
    <scope>NUCLEOTIDE SEQUENCE [LARGE SCALE GENOMIC DNA]</scope>
    <source>
        <strain evidence="2 3">JCM 6396</strain>
    </source>
</reference>
<dbReference type="SUPFAM" id="SSF69118">
    <property type="entry name" value="AhpD-like"/>
    <property type="match status" value="1"/>
</dbReference>
<evidence type="ECO:0000259" key="1">
    <source>
        <dbReference type="Pfam" id="PF02627"/>
    </source>
</evidence>